<dbReference type="AlphaFoldDB" id="A0A850H0H2"/>
<evidence type="ECO:0000313" key="2">
    <source>
        <dbReference type="Proteomes" id="UP000561438"/>
    </source>
</evidence>
<gene>
    <name evidence="1" type="ORF">HUV48_01810</name>
</gene>
<protein>
    <submittedName>
        <fullName evidence="1">Uncharacterized protein</fullName>
    </submittedName>
</protein>
<dbReference type="RefSeq" id="WP_176266055.1">
    <property type="nucleotide sequence ID" value="NZ_JABWGV010000001.1"/>
</dbReference>
<evidence type="ECO:0000313" key="1">
    <source>
        <dbReference type="EMBL" id="NVD43752.1"/>
    </source>
</evidence>
<proteinExistence type="predicted"/>
<name>A0A850H0H2_9SPHN</name>
<dbReference type="EMBL" id="JABWGV010000001">
    <property type="protein sequence ID" value="NVD43752.1"/>
    <property type="molecule type" value="Genomic_DNA"/>
</dbReference>
<comment type="caution">
    <text evidence="1">The sequence shown here is derived from an EMBL/GenBank/DDBJ whole genome shotgun (WGS) entry which is preliminary data.</text>
</comment>
<sequence length="109" mass="12223">MVRRAKNRAAALENNFPIRVRIAWERGALPGVIQAMEAWGLQNLGFARMAATYAGHGSEREALLYFRSLCEAERCLAAFPETDLIDFCEQDRSRCFTGRTAAAHSTWGE</sequence>
<reference evidence="1 2" key="1">
    <citation type="submission" date="2020-06" db="EMBL/GenBank/DDBJ databases">
        <title>Altererythrobacter sp. HHU K3-1.</title>
        <authorList>
            <person name="Zhang D."/>
            <person name="Xue H."/>
        </authorList>
    </citation>
    <scope>NUCLEOTIDE SEQUENCE [LARGE SCALE GENOMIC DNA]</scope>
    <source>
        <strain evidence="1 2">HHU K3-1</strain>
    </source>
</reference>
<keyword evidence="2" id="KW-1185">Reference proteome</keyword>
<organism evidence="1 2">
    <name type="scientific">Qipengyuania atrilutea</name>
    <dbReference type="NCBI Taxonomy" id="2744473"/>
    <lineage>
        <taxon>Bacteria</taxon>
        <taxon>Pseudomonadati</taxon>
        <taxon>Pseudomonadota</taxon>
        <taxon>Alphaproteobacteria</taxon>
        <taxon>Sphingomonadales</taxon>
        <taxon>Erythrobacteraceae</taxon>
        <taxon>Qipengyuania</taxon>
    </lineage>
</organism>
<accession>A0A850H0H2</accession>
<dbReference type="Proteomes" id="UP000561438">
    <property type="component" value="Unassembled WGS sequence"/>
</dbReference>